<dbReference type="GO" id="GO:0032259">
    <property type="term" value="P:methylation"/>
    <property type="evidence" value="ECO:0007669"/>
    <property type="project" value="UniProtKB-KW"/>
</dbReference>
<keyword evidence="3" id="KW-1185">Reference proteome</keyword>
<dbReference type="Pfam" id="PF13649">
    <property type="entry name" value="Methyltransf_25"/>
    <property type="match status" value="1"/>
</dbReference>
<accession>A0ABT2JSA1</accession>
<dbReference type="GO" id="GO:0008168">
    <property type="term" value="F:methyltransferase activity"/>
    <property type="evidence" value="ECO:0007669"/>
    <property type="project" value="UniProtKB-KW"/>
</dbReference>
<evidence type="ECO:0000313" key="2">
    <source>
        <dbReference type="EMBL" id="MCT2590139.1"/>
    </source>
</evidence>
<keyword evidence="2" id="KW-0489">Methyltransferase</keyword>
<protein>
    <submittedName>
        <fullName evidence="2">Class I SAM-dependent methyltransferase</fullName>
    </submittedName>
</protein>
<gene>
    <name evidence="2" type="ORF">LHJ74_09475</name>
</gene>
<dbReference type="Gene3D" id="3.40.50.150">
    <property type="entry name" value="Vaccinia Virus protein VP39"/>
    <property type="match status" value="1"/>
</dbReference>
<feature type="domain" description="Methyltransferase" evidence="1">
    <location>
        <begin position="35"/>
        <end position="131"/>
    </location>
</feature>
<dbReference type="InterPro" id="IPR041698">
    <property type="entry name" value="Methyltransf_25"/>
</dbReference>
<proteinExistence type="predicted"/>
<organism evidence="2 3">
    <name type="scientific">Streptomyces gossypii</name>
    <dbReference type="NCBI Taxonomy" id="2883101"/>
    <lineage>
        <taxon>Bacteria</taxon>
        <taxon>Bacillati</taxon>
        <taxon>Actinomycetota</taxon>
        <taxon>Actinomycetes</taxon>
        <taxon>Kitasatosporales</taxon>
        <taxon>Streptomycetaceae</taxon>
        <taxon>Streptomyces</taxon>
    </lineage>
</organism>
<sequence>MAEVLDLDAEVLHTYQADVTAWLADLSDGSPPRRILDLGSGTGTGTFALLERFPEAHATALDVSPQMLHRLRDGACARGLDERVHTVLADLDAPWPSLDPADLAWAASSLHHMADPDHILTEAFRTLRPGGLLAIAEMDFFPRFLSDHLGLGRPGLEARVHAALNEDHGGDLNPALLDAGFTLETKRPFVIDLQHPLPAATGRYAQACLRRLRAHLDGLMDGEDLATLDTLIDSDGPDGVLRRQDLTVRTTRTVWVAKRPQQRPSQ</sequence>
<dbReference type="CDD" id="cd02440">
    <property type="entry name" value="AdoMet_MTases"/>
    <property type="match status" value="1"/>
</dbReference>
<dbReference type="InterPro" id="IPR029063">
    <property type="entry name" value="SAM-dependent_MTases_sf"/>
</dbReference>
<name>A0ABT2JSA1_9ACTN</name>
<dbReference type="PANTHER" id="PTHR43591">
    <property type="entry name" value="METHYLTRANSFERASE"/>
    <property type="match status" value="1"/>
</dbReference>
<evidence type="ECO:0000259" key="1">
    <source>
        <dbReference type="Pfam" id="PF13649"/>
    </source>
</evidence>
<dbReference type="EMBL" id="JAJAGO010000004">
    <property type="protein sequence ID" value="MCT2590139.1"/>
    <property type="molecule type" value="Genomic_DNA"/>
</dbReference>
<comment type="caution">
    <text evidence="2">The sequence shown here is derived from an EMBL/GenBank/DDBJ whole genome shotgun (WGS) entry which is preliminary data.</text>
</comment>
<keyword evidence="2" id="KW-0808">Transferase</keyword>
<dbReference type="SUPFAM" id="SSF53335">
    <property type="entry name" value="S-adenosyl-L-methionine-dependent methyltransferases"/>
    <property type="match status" value="1"/>
</dbReference>
<dbReference type="Proteomes" id="UP001156389">
    <property type="component" value="Unassembled WGS sequence"/>
</dbReference>
<evidence type="ECO:0000313" key="3">
    <source>
        <dbReference type="Proteomes" id="UP001156389"/>
    </source>
</evidence>
<reference evidence="2 3" key="1">
    <citation type="submission" date="2021-10" db="EMBL/GenBank/DDBJ databases">
        <title>Streptomyces gossypii sp. nov., isolated from soil collected from cotton field.</title>
        <authorList>
            <person name="Ge X."/>
            <person name="Chen X."/>
            <person name="Liu W."/>
        </authorList>
    </citation>
    <scope>NUCLEOTIDE SEQUENCE [LARGE SCALE GENOMIC DNA]</scope>
    <source>
        <strain evidence="2 3">N2-109</strain>
    </source>
</reference>